<feature type="repeat" description="PPR" evidence="4">
    <location>
        <begin position="300"/>
        <end position="334"/>
    </location>
</feature>
<feature type="repeat" description="PPR" evidence="4">
    <location>
        <begin position="264"/>
        <end position="298"/>
    </location>
</feature>
<dbReference type="NCBIfam" id="TIGR00756">
    <property type="entry name" value="PPR"/>
    <property type="match status" value="7"/>
</dbReference>
<accession>A0A8T0Q845</accession>
<feature type="repeat" description="PPR" evidence="4">
    <location>
        <begin position="229"/>
        <end position="263"/>
    </location>
</feature>
<feature type="repeat" description="PPR" evidence="4">
    <location>
        <begin position="511"/>
        <end position="545"/>
    </location>
</feature>
<organism evidence="6 7">
    <name type="scientific">Panicum virgatum</name>
    <name type="common">Blackwell switchgrass</name>
    <dbReference type="NCBI Taxonomy" id="38727"/>
    <lineage>
        <taxon>Eukaryota</taxon>
        <taxon>Viridiplantae</taxon>
        <taxon>Streptophyta</taxon>
        <taxon>Embryophyta</taxon>
        <taxon>Tracheophyta</taxon>
        <taxon>Spermatophyta</taxon>
        <taxon>Magnoliopsida</taxon>
        <taxon>Liliopsida</taxon>
        <taxon>Poales</taxon>
        <taxon>Poaceae</taxon>
        <taxon>PACMAD clade</taxon>
        <taxon>Panicoideae</taxon>
        <taxon>Panicodae</taxon>
        <taxon>Paniceae</taxon>
        <taxon>Panicinae</taxon>
        <taxon>Panicum</taxon>
        <taxon>Panicum sect. Hiantes</taxon>
    </lineage>
</organism>
<dbReference type="AlphaFoldDB" id="A0A8T0Q845"/>
<comment type="caution">
    <text evidence="6">The sequence shown here is derived from an EMBL/GenBank/DDBJ whole genome shotgun (WGS) entry which is preliminary data.</text>
</comment>
<gene>
    <name evidence="6" type="ORF">PVAP13_7KG047045</name>
</gene>
<dbReference type="InterPro" id="IPR002885">
    <property type="entry name" value="PPR_rpt"/>
</dbReference>
<dbReference type="InterPro" id="IPR011990">
    <property type="entry name" value="TPR-like_helical_dom_sf"/>
</dbReference>
<dbReference type="GO" id="GO:0003729">
    <property type="term" value="F:mRNA binding"/>
    <property type="evidence" value="ECO:0007669"/>
    <property type="project" value="InterPro"/>
</dbReference>
<dbReference type="PANTHER" id="PTHR47874">
    <property type="entry name" value="EXPRESSED PROTEIN"/>
    <property type="match status" value="1"/>
</dbReference>
<reference evidence="6" key="1">
    <citation type="submission" date="2020-05" db="EMBL/GenBank/DDBJ databases">
        <title>WGS assembly of Panicum virgatum.</title>
        <authorList>
            <person name="Lovell J.T."/>
            <person name="Jenkins J."/>
            <person name="Shu S."/>
            <person name="Juenger T.E."/>
            <person name="Schmutz J."/>
        </authorList>
    </citation>
    <scope>NUCLEOTIDE SEQUENCE</scope>
    <source>
        <strain evidence="6">AP13</strain>
    </source>
</reference>
<dbReference type="Proteomes" id="UP000823388">
    <property type="component" value="Chromosome 7K"/>
</dbReference>
<feature type="compositionally biased region" description="Gly residues" evidence="5">
    <location>
        <begin position="83"/>
        <end position="93"/>
    </location>
</feature>
<evidence type="ECO:0000256" key="1">
    <source>
        <dbReference type="ARBA" id="ARBA00007626"/>
    </source>
</evidence>
<feature type="region of interest" description="Disordered" evidence="5">
    <location>
        <begin position="131"/>
        <end position="209"/>
    </location>
</feature>
<dbReference type="EMBL" id="CM029049">
    <property type="protein sequence ID" value="KAG2570133.1"/>
    <property type="molecule type" value="Genomic_DNA"/>
</dbReference>
<evidence type="ECO:0000256" key="2">
    <source>
        <dbReference type="ARBA" id="ARBA00022737"/>
    </source>
</evidence>
<dbReference type="Pfam" id="PF13041">
    <property type="entry name" value="PPR_2"/>
    <property type="match status" value="4"/>
</dbReference>
<evidence type="ECO:0000313" key="6">
    <source>
        <dbReference type="EMBL" id="KAG2570133.1"/>
    </source>
</evidence>
<feature type="repeat" description="PPR" evidence="4">
    <location>
        <begin position="335"/>
        <end position="370"/>
    </location>
</feature>
<evidence type="ECO:0000256" key="5">
    <source>
        <dbReference type="SAM" id="MobiDB-lite"/>
    </source>
</evidence>
<comment type="similarity">
    <text evidence="1">Belongs to the PPR family. P subfamily.</text>
</comment>
<dbReference type="Pfam" id="PF01535">
    <property type="entry name" value="PPR"/>
    <property type="match status" value="2"/>
</dbReference>
<dbReference type="InterPro" id="IPR044179">
    <property type="entry name" value="PPR5-like"/>
</dbReference>
<evidence type="ECO:0000256" key="3">
    <source>
        <dbReference type="ARBA" id="ARBA00022946"/>
    </source>
</evidence>
<feature type="repeat" description="PPR" evidence="4">
    <location>
        <begin position="441"/>
        <end position="475"/>
    </location>
</feature>
<keyword evidence="7" id="KW-1185">Reference proteome</keyword>
<dbReference type="PANTHER" id="PTHR47874:SF7">
    <property type="entry name" value="BNAA05G30910D PROTEIN"/>
    <property type="match status" value="1"/>
</dbReference>
<feature type="repeat" description="PPR" evidence="4">
    <location>
        <begin position="371"/>
        <end position="405"/>
    </location>
</feature>
<evidence type="ECO:0008006" key="8">
    <source>
        <dbReference type="Google" id="ProtNLM"/>
    </source>
</evidence>
<evidence type="ECO:0000256" key="4">
    <source>
        <dbReference type="PROSITE-ProRule" id="PRU00708"/>
    </source>
</evidence>
<sequence length="587" mass="65577">MSIVLPTPSFIYLSMARSVRRPAPFCGRRRRAACYPPSLLSSIWYTPRNGSAGLHRFPFSWFCSLLQLPNAAAAAASSPAGPRGAGERGGGVVFGRRKVRRRLPHPAAGEAPPRTAAGEAPALGVIPTHGTEAALEGGGVPGVLRRQGRRPPRPSAGEAALEGGRVPGHRRAPRLESVEDAPEEHQEAAGRPRGRQGVGVHRHRGPRRQHQLKELVFEMLKEQPFYHPKEGTYMKLIVLLGRSGHAAQARQLFDEMLQQGCQPTPELYTTLIGAYCRCGLLDESLQLLTDMKASPLCQPDVYTYSTIIKACVDASRFDLVEAMYKDMAERSISPNTVMQNIVLSGYGKAGRLDDMERVLSDMLDSTTCKPDVWTMNIILSLFGNRDQVEAMEEWYEKFRSYGIEPETRTLNILIGAYGKKRMYDKMSAVMEYMRKLAFPWTTATYNNVIEAFAEAGDAKNMEHTFNQMRSEGMKPDTKTFCCLINGFSKAGFFHKVVGMDKLAERLGVPTDTSFHNAILGACAKADDLMEMERVFMHMKHKQCDPDAMTYSILVEAYRKEGMTDKIYALHQGRRTQLWFQLILSWCN</sequence>
<dbReference type="EMBL" id="CM029049">
    <property type="protein sequence ID" value="KAG2570132.1"/>
    <property type="molecule type" value="Genomic_DNA"/>
</dbReference>
<feature type="region of interest" description="Disordered" evidence="5">
    <location>
        <begin position="76"/>
        <end position="97"/>
    </location>
</feature>
<keyword evidence="2" id="KW-0677">Repeat</keyword>
<feature type="compositionally biased region" description="Basic residues" evidence="5">
    <location>
        <begin position="200"/>
        <end position="209"/>
    </location>
</feature>
<proteinExistence type="inferred from homology"/>
<keyword evidence="3" id="KW-0809">Transit peptide</keyword>
<evidence type="ECO:0000313" key="7">
    <source>
        <dbReference type="Proteomes" id="UP000823388"/>
    </source>
</evidence>
<feature type="compositionally biased region" description="Basic and acidic residues" evidence="5">
    <location>
        <begin position="173"/>
        <end position="190"/>
    </location>
</feature>
<protein>
    <recommendedName>
        <fullName evidence="8">Pentatricopeptide repeat-containing protein</fullName>
    </recommendedName>
</protein>
<name>A0A8T0Q845_PANVG</name>
<dbReference type="Gene3D" id="1.25.40.10">
    <property type="entry name" value="Tetratricopeptide repeat domain"/>
    <property type="match status" value="3"/>
</dbReference>
<dbReference type="PROSITE" id="PS51375">
    <property type="entry name" value="PPR"/>
    <property type="match status" value="7"/>
</dbReference>